<reference evidence="1 2" key="1">
    <citation type="submission" date="2024-06" db="EMBL/GenBank/DDBJ databases">
        <title>The draft genome of Grus japonensis, version 3.</title>
        <authorList>
            <person name="Nabeshima K."/>
            <person name="Suzuki S."/>
            <person name="Onuma M."/>
        </authorList>
    </citation>
    <scope>NUCLEOTIDE SEQUENCE [LARGE SCALE GENOMIC DNA]</scope>
    <source>
        <strain evidence="1 2">451A</strain>
    </source>
</reference>
<evidence type="ECO:0000313" key="2">
    <source>
        <dbReference type="Proteomes" id="UP001623348"/>
    </source>
</evidence>
<gene>
    <name evidence="1" type="ORF">GRJ2_001286500</name>
</gene>
<name>A0ABC9WUJ8_GRUJA</name>
<protein>
    <submittedName>
        <fullName evidence="1">Uncharacterized protein</fullName>
    </submittedName>
</protein>
<dbReference type="AlphaFoldDB" id="A0ABC9WUJ8"/>
<evidence type="ECO:0000313" key="1">
    <source>
        <dbReference type="EMBL" id="GAB0188212.1"/>
    </source>
</evidence>
<sequence>MTGLVNHFLMSEISGYEGRLLSQTNKRQLPLIIFSCESKKSIRREKKMTTCGFSSSYEVLERSNSTAGKLK</sequence>
<dbReference type="EMBL" id="BAAFJT010000004">
    <property type="protein sequence ID" value="GAB0188212.1"/>
    <property type="molecule type" value="Genomic_DNA"/>
</dbReference>
<dbReference type="Proteomes" id="UP001623348">
    <property type="component" value="Unassembled WGS sequence"/>
</dbReference>
<accession>A0ABC9WUJ8</accession>
<proteinExistence type="predicted"/>
<comment type="caution">
    <text evidence="1">The sequence shown here is derived from an EMBL/GenBank/DDBJ whole genome shotgun (WGS) entry which is preliminary data.</text>
</comment>
<organism evidence="1 2">
    <name type="scientific">Grus japonensis</name>
    <name type="common">Japanese crane</name>
    <name type="synonym">Red-crowned crane</name>
    <dbReference type="NCBI Taxonomy" id="30415"/>
    <lineage>
        <taxon>Eukaryota</taxon>
        <taxon>Metazoa</taxon>
        <taxon>Chordata</taxon>
        <taxon>Craniata</taxon>
        <taxon>Vertebrata</taxon>
        <taxon>Euteleostomi</taxon>
        <taxon>Archelosauria</taxon>
        <taxon>Archosauria</taxon>
        <taxon>Dinosauria</taxon>
        <taxon>Saurischia</taxon>
        <taxon>Theropoda</taxon>
        <taxon>Coelurosauria</taxon>
        <taxon>Aves</taxon>
        <taxon>Neognathae</taxon>
        <taxon>Neoaves</taxon>
        <taxon>Gruiformes</taxon>
        <taxon>Gruidae</taxon>
        <taxon>Grus</taxon>
    </lineage>
</organism>
<keyword evidence="2" id="KW-1185">Reference proteome</keyword>